<dbReference type="OrthoDB" id="3559607at2759"/>
<keyword evidence="3" id="KW-1185">Reference proteome</keyword>
<evidence type="ECO:0000313" key="2">
    <source>
        <dbReference type="EMBL" id="KAF5877802.1"/>
    </source>
</evidence>
<evidence type="ECO:0000313" key="3">
    <source>
        <dbReference type="Proteomes" id="UP000531561"/>
    </source>
</evidence>
<dbReference type="RefSeq" id="XP_037196748.1">
    <property type="nucleotide sequence ID" value="XM_037332594.1"/>
</dbReference>
<comment type="caution">
    <text evidence="2">The sequence shown here is derived from an EMBL/GenBank/DDBJ whole genome shotgun (WGS) entry which is preliminary data.</text>
</comment>
<dbReference type="Proteomes" id="UP000531561">
    <property type="component" value="Unassembled WGS sequence"/>
</dbReference>
<dbReference type="EMBL" id="JABFCT010000003">
    <property type="protein sequence ID" value="KAF5877802.1"/>
    <property type="molecule type" value="Genomic_DNA"/>
</dbReference>
<accession>A0A8H6EML5</accession>
<dbReference type="AlphaFoldDB" id="A0A8H6EML5"/>
<name>A0A8H6EML5_9HELO</name>
<reference evidence="2 3" key="1">
    <citation type="journal article" date="2020" name="Phytopathology">
        <title>A high-quality genome resource of Botrytis fragariae, a new and rapidly spreading fungal pathogen causing strawberry gray mold in the U.S.A.</title>
        <authorList>
            <person name="Wu Y."/>
            <person name="Saski C.A."/>
            <person name="Schnabel G."/>
            <person name="Xiao S."/>
            <person name="Hu M."/>
        </authorList>
    </citation>
    <scope>NUCLEOTIDE SEQUENCE [LARGE SCALE GENOMIC DNA]</scope>
    <source>
        <strain evidence="2 3">BVB16</strain>
    </source>
</reference>
<organism evidence="2 3">
    <name type="scientific">Botrytis fragariae</name>
    <dbReference type="NCBI Taxonomy" id="1964551"/>
    <lineage>
        <taxon>Eukaryota</taxon>
        <taxon>Fungi</taxon>
        <taxon>Dikarya</taxon>
        <taxon>Ascomycota</taxon>
        <taxon>Pezizomycotina</taxon>
        <taxon>Leotiomycetes</taxon>
        <taxon>Helotiales</taxon>
        <taxon>Sclerotiniaceae</taxon>
        <taxon>Botrytis</taxon>
    </lineage>
</organism>
<proteinExistence type="predicted"/>
<dbReference type="GeneID" id="59256286"/>
<dbReference type="InterPro" id="IPR022190">
    <property type="entry name" value="DUF3716"/>
</dbReference>
<evidence type="ECO:0000256" key="1">
    <source>
        <dbReference type="SAM" id="MobiDB-lite"/>
    </source>
</evidence>
<feature type="compositionally biased region" description="Basic and acidic residues" evidence="1">
    <location>
        <begin position="191"/>
        <end position="202"/>
    </location>
</feature>
<feature type="compositionally biased region" description="Pro residues" evidence="1">
    <location>
        <begin position="174"/>
        <end position="190"/>
    </location>
</feature>
<sequence length="216" mass="23726">MIKLNIQANLYPDETVQRIAERAALQTYNAACAQAQPSRNPVLHISGRQLAPDCHNAPQLALLAMLGNPVSFVRDSITTAEVESMQAQCINGLLIQSRGILVENSCGECRLHGLRPFPDCRRVESHFGNSCGNCEWRDHGNRCVRSDRSHSSPASRRRNPLPLPSRESPNRSLTPPPHASPDRSPTPPPSADHKSSGRRETLLLHGASEDQPLIVD</sequence>
<feature type="region of interest" description="Disordered" evidence="1">
    <location>
        <begin position="143"/>
        <end position="216"/>
    </location>
</feature>
<feature type="compositionally biased region" description="Low complexity" evidence="1">
    <location>
        <begin position="164"/>
        <end position="173"/>
    </location>
</feature>
<dbReference type="Pfam" id="PF12511">
    <property type="entry name" value="DUF3716"/>
    <property type="match status" value="1"/>
</dbReference>
<gene>
    <name evidence="2" type="ORF">Bfra_002170</name>
</gene>
<protein>
    <submittedName>
        <fullName evidence="2">Uncharacterized protein</fullName>
    </submittedName>
</protein>